<sequence length="76" mass="9174">MPRLEFLLGSYLKFVKLQSFMKQMHVALMKRLVVELMKHLELEVRRRLKLGETKRLKFVLIVDLKKKVMVMQFNTP</sequence>
<gene>
    <name evidence="1" type="primary">Vigan.01G285300</name>
    <name evidence="1" type="ORF">VIGAN_01285300</name>
</gene>
<organism evidence="1 2">
    <name type="scientific">Vigna angularis var. angularis</name>
    <dbReference type="NCBI Taxonomy" id="157739"/>
    <lineage>
        <taxon>Eukaryota</taxon>
        <taxon>Viridiplantae</taxon>
        <taxon>Streptophyta</taxon>
        <taxon>Embryophyta</taxon>
        <taxon>Tracheophyta</taxon>
        <taxon>Spermatophyta</taxon>
        <taxon>Magnoliopsida</taxon>
        <taxon>eudicotyledons</taxon>
        <taxon>Gunneridae</taxon>
        <taxon>Pentapetalae</taxon>
        <taxon>rosids</taxon>
        <taxon>fabids</taxon>
        <taxon>Fabales</taxon>
        <taxon>Fabaceae</taxon>
        <taxon>Papilionoideae</taxon>
        <taxon>50 kb inversion clade</taxon>
        <taxon>NPAAA clade</taxon>
        <taxon>indigoferoid/millettioid clade</taxon>
        <taxon>Phaseoleae</taxon>
        <taxon>Vigna</taxon>
    </lineage>
</organism>
<protein>
    <submittedName>
        <fullName evidence="1">Uncharacterized protein</fullName>
    </submittedName>
</protein>
<dbReference type="EMBL" id="AP015034">
    <property type="protein sequence ID" value="BAT75054.1"/>
    <property type="molecule type" value="Genomic_DNA"/>
</dbReference>
<reference evidence="1 2" key="1">
    <citation type="journal article" date="2015" name="Sci. Rep.">
        <title>The power of single molecule real-time sequencing technology in the de novo assembly of a eukaryotic genome.</title>
        <authorList>
            <person name="Sakai H."/>
            <person name="Naito K."/>
            <person name="Ogiso-Tanaka E."/>
            <person name="Takahashi Y."/>
            <person name="Iseki K."/>
            <person name="Muto C."/>
            <person name="Satou K."/>
            <person name="Teruya K."/>
            <person name="Shiroma A."/>
            <person name="Shimoji M."/>
            <person name="Hirano T."/>
            <person name="Itoh T."/>
            <person name="Kaga A."/>
            <person name="Tomooka N."/>
        </authorList>
    </citation>
    <scope>NUCLEOTIDE SEQUENCE [LARGE SCALE GENOMIC DNA]</scope>
    <source>
        <strain evidence="2">cv. Shumari</strain>
    </source>
</reference>
<name>A0A0S3R388_PHAAN</name>
<proteinExistence type="predicted"/>
<dbReference type="Proteomes" id="UP000291084">
    <property type="component" value="Chromosome 1"/>
</dbReference>
<keyword evidence="2" id="KW-1185">Reference proteome</keyword>
<evidence type="ECO:0000313" key="1">
    <source>
        <dbReference type="EMBL" id="BAT75054.1"/>
    </source>
</evidence>
<accession>A0A0S3R388</accession>
<dbReference type="AlphaFoldDB" id="A0A0S3R388"/>
<evidence type="ECO:0000313" key="2">
    <source>
        <dbReference type="Proteomes" id="UP000291084"/>
    </source>
</evidence>